<dbReference type="CDD" id="cd00085">
    <property type="entry name" value="HNHc"/>
    <property type="match status" value="1"/>
</dbReference>
<dbReference type="EMBL" id="KP793124">
    <property type="protein sequence ID" value="ALM64197.1"/>
    <property type="molecule type" value="Genomic_DNA"/>
</dbReference>
<name>A0A126HC70_9CAUD</name>
<keyword evidence="2" id="KW-0255">Endonuclease</keyword>
<keyword evidence="2" id="KW-0378">Hydrolase</keyword>
<evidence type="ECO:0000313" key="2">
    <source>
        <dbReference type="EMBL" id="ALM64197.1"/>
    </source>
</evidence>
<proteinExistence type="predicted"/>
<evidence type="ECO:0000259" key="1">
    <source>
        <dbReference type="SMART" id="SM00507"/>
    </source>
</evidence>
<dbReference type="Gene3D" id="3.90.75.20">
    <property type="match status" value="1"/>
</dbReference>
<sequence>MKYIKFRERYIVSDTGLIWAIKKDGLKLKKQRITPKGYKTTNIDKVPLLVHRIVMEAFKGKSDLTVDHIDGNKLNNSLDNLEYVTIQENIKRAWDNAANGKRRVFKVAFLYNGLFYENKEDIKEPYNEKEVKKIKYKEI</sequence>
<reference evidence="2 3" key="1">
    <citation type="journal article" date="2016" name="Sci. Rep.">
        <title>Comparative genomics and functional analysis of the 936 group of lactococcal Siphoviridae phages.</title>
        <authorList>
            <person name="Murphy J."/>
            <person name="Bottacini F."/>
            <person name="Mahony J."/>
            <person name="Kelleher P."/>
            <person name="Neve H."/>
            <person name="Zomer A."/>
            <person name="Nauta A."/>
            <person name="van Sinderen D."/>
        </authorList>
    </citation>
    <scope>NUCLEOTIDE SEQUENCE [LARGE SCALE GENOMIC DNA]</scope>
</reference>
<keyword evidence="2" id="KW-0540">Nuclease</keyword>
<feature type="domain" description="HNH nuclease" evidence="1">
    <location>
        <begin position="42"/>
        <end position="90"/>
    </location>
</feature>
<keyword evidence="3" id="KW-1185">Reference proteome</keyword>
<protein>
    <submittedName>
        <fullName evidence="2">HNH endonuclease</fullName>
    </submittedName>
</protein>
<organism evidence="2 3">
    <name type="scientific">Lactococcus phage 936 group phage Phi44</name>
    <dbReference type="NCBI Taxonomy" id="1636569"/>
    <lineage>
        <taxon>Viruses</taxon>
        <taxon>Duplodnaviria</taxon>
        <taxon>Heunggongvirae</taxon>
        <taxon>Uroviricota</taxon>
        <taxon>Caudoviricetes</taxon>
        <taxon>Skunavirus</taxon>
        <taxon>Skunavirus sv44</taxon>
    </lineage>
</organism>
<evidence type="ECO:0000313" key="3">
    <source>
        <dbReference type="Proteomes" id="UP000222036"/>
    </source>
</evidence>
<dbReference type="SUPFAM" id="SSF54060">
    <property type="entry name" value="His-Me finger endonucleases"/>
    <property type="match status" value="1"/>
</dbReference>
<dbReference type="InterPro" id="IPR003615">
    <property type="entry name" value="HNH_nuc"/>
</dbReference>
<dbReference type="Proteomes" id="UP000222036">
    <property type="component" value="Segment"/>
</dbReference>
<dbReference type="GO" id="GO:0004519">
    <property type="term" value="F:endonuclease activity"/>
    <property type="evidence" value="ECO:0007669"/>
    <property type="project" value="UniProtKB-KW"/>
</dbReference>
<accession>A0A126HC70</accession>
<dbReference type="InterPro" id="IPR044925">
    <property type="entry name" value="His-Me_finger_sf"/>
</dbReference>
<dbReference type="SMART" id="SM00507">
    <property type="entry name" value="HNHc"/>
    <property type="match status" value="1"/>
</dbReference>
<dbReference type="Pfam" id="PF13392">
    <property type="entry name" value="HNH_3"/>
    <property type="match status" value="1"/>
</dbReference>
<gene>
    <name evidence="2" type="ORF">Phi44_23</name>
</gene>